<dbReference type="GeneTree" id="ENSGT00390000010849"/>
<keyword evidence="2" id="KW-1185">Reference proteome</keyword>
<reference evidence="1" key="1">
    <citation type="submission" date="2025-08" db="UniProtKB">
        <authorList>
            <consortium name="Ensembl"/>
        </authorList>
    </citation>
    <scope>IDENTIFICATION</scope>
</reference>
<evidence type="ECO:0000313" key="2">
    <source>
        <dbReference type="Proteomes" id="UP000694564"/>
    </source>
</evidence>
<protein>
    <submittedName>
        <fullName evidence="1">Uncharacterized protein</fullName>
    </submittedName>
</protein>
<name>A0A8D2AV77_SCIVU</name>
<proteinExistence type="predicted"/>
<evidence type="ECO:0000313" key="1">
    <source>
        <dbReference type="Ensembl" id="ENSSVLP00005007120.1"/>
    </source>
</evidence>
<dbReference type="OrthoDB" id="9634284at2759"/>
<dbReference type="Proteomes" id="UP000694564">
    <property type="component" value="Chromosome 11"/>
</dbReference>
<organism evidence="1 2">
    <name type="scientific">Sciurus vulgaris</name>
    <name type="common">Eurasian red squirrel</name>
    <dbReference type="NCBI Taxonomy" id="55149"/>
    <lineage>
        <taxon>Eukaryota</taxon>
        <taxon>Metazoa</taxon>
        <taxon>Chordata</taxon>
        <taxon>Craniata</taxon>
        <taxon>Vertebrata</taxon>
        <taxon>Euteleostomi</taxon>
        <taxon>Mammalia</taxon>
        <taxon>Eutheria</taxon>
        <taxon>Euarchontoglires</taxon>
        <taxon>Glires</taxon>
        <taxon>Rodentia</taxon>
        <taxon>Sciuromorpha</taxon>
        <taxon>Sciuridae</taxon>
        <taxon>Sciurinae</taxon>
        <taxon>Sciurini</taxon>
        <taxon>Sciurus</taxon>
    </lineage>
</organism>
<dbReference type="Ensembl" id="ENSSVLT00005007937.1">
    <property type="protein sequence ID" value="ENSSVLP00005007120.1"/>
    <property type="gene ID" value="ENSSVLG00005005818.1"/>
</dbReference>
<accession>A0A8D2AV77</accession>
<dbReference type="AlphaFoldDB" id="A0A8D2AV77"/>
<sequence>MFCQNNHDISWTYPEVLRIHMQPFTMQLTQLGKDTLEIIYNPLAMGLDLGITHNGRGRGQVSKVVEEPLGPWIDNQEPILPSQGFSSSLFHIHFSPHACDSSFILSCEMNHGVWFRSLSIISDASEASMSNY</sequence>
<reference evidence="1" key="2">
    <citation type="submission" date="2025-09" db="UniProtKB">
        <authorList>
            <consortium name="Ensembl"/>
        </authorList>
    </citation>
    <scope>IDENTIFICATION</scope>
</reference>